<dbReference type="Gene3D" id="3.60.10.10">
    <property type="entry name" value="Endonuclease/exonuclease/phosphatase"/>
    <property type="match status" value="1"/>
</dbReference>
<dbReference type="STRING" id="409849.ENSPMGP00000027818"/>
<dbReference type="SUPFAM" id="SSF56219">
    <property type="entry name" value="DNase I-like"/>
    <property type="match status" value="1"/>
</dbReference>
<dbReference type="Ensembl" id="ENSPMGT00000029628.1">
    <property type="protein sequence ID" value="ENSPMGP00000027818.1"/>
    <property type="gene ID" value="ENSPMGG00000022440.1"/>
</dbReference>
<name>A0A3B4BDE4_9GOBI</name>
<organism evidence="1 2">
    <name type="scientific">Periophthalmus magnuspinnatus</name>
    <dbReference type="NCBI Taxonomy" id="409849"/>
    <lineage>
        <taxon>Eukaryota</taxon>
        <taxon>Metazoa</taxon>
        <taxon>Chordata</taxon>
        <taxon>Craniata</taxon>
        <taxon>Vertebrata</taxon>
        <taxon>Euteleostomi</taxon>
        <taxon>Actinopterygii</taxon>
        <taxon>Neopterygii</taxon>
        <taxon>Teleostei</taxon>
        <taxon>Neoteleostei</taxon>
        <taxon>Acanthomorphata</taxon>
        <taxon>Gobiaria</taxon>
        <taxon>Gobiiformes</taxon>
        <taxon>Gobioidei</taxon>
        <taxon>Gobiidae</taxon>
        <taxon>Oxudercinae</taxon>
        <taxon>Periophthalmus</taxon>
    </lineage>
</organism>
<sequence>FIYQALFILGNPKGQVILSGDFNKGPLTNKGREAVHMLKNNMGLTDTWRLIHPSKRKYTFYSHCHKSYFRLGMFLVSNSA</sequence>
<proteinExistence type="predicted"/>
<accession>A0A3B4BDE4</accession>
<reference evidence="1" key="2">
    <citation type="submission" date="2025-09" db="UniProtKB">
        <authorList>
            <consortium name="Ensembl"/>
        </authorList>
    </citation>
    <scope>IDENTIFICATION</scope>
</reference>
<dbReference type="Proteomes" id="UP000261520">
    <property type="component" value="Unplaced"/>
</dbReference>
<dbReference type="InterPro" id="IPR036691">
    <property type="entry name" value="Endo/exonu/phosph_ase_sf"/>
</dbReference>
<reference evidence="1" key="1">
    <citation type="submission" date="2025-08" db="UniProtKB">
        <authorList>
            <consortium name="Ensembl"/>
        </authorList>
    </citation>
    <scope>IDENTIFICATION</scope>
</reference>
<evidence type="ECO:0008006" key="3">
    <source>
        <dbReference type="Google" id="ProtNLM"/>
    </source>
</evidence>
<keyword evidence="2" id="KW-1185">Reference proteome</keyword>
<evidence type="ECO:0000313" key="2">
    <source>
        <dbReference type="Proteomes" id="UP000261520"/>
    </source>
</evidence>
<protein>
    <recommendedName>
        <fullName evidence="3">Endonuclease/exonuclease/phosphatase domain-containing protein</fullName>
    </recommendedName>
</protein>
<evidence type="ECO:0000313" key="1">
    <source>
        <dbReference type="Ensembl" id="ENSPMGP00000027818.1"/>
    </source>
</evidence>
<dbReference type="AlphaFoldDB" id="A0A3B4BDE4"/>